<dbReference type="InterPro" id="IPR012373">
    <property type="entry name" value="Ferrdict_sens_TM"/>
</dbReference>
<sequence>MPFKMPMHDIKKLLKKYVAGKCTPEEQQLIEQWYQQESDASKADTSGLPFERLEKSIWQEVQQQTVPAAKRVTIHRYKLLKVAALLLLVAGAGMLMRIRRPVRENWQEIAASKAQPLQLVFDDGTRAWLNAGGKLRYPAHFTGTDRKIELLHGEICLDVKQDPAHPFIVKSGQINIRVLGTVFNVRNYPQQALLQVTVQQGKIAVRGDAGMQQLAEKEVVVLPDEQVTIHTGSQTFSKTTADGTAINSWTTGKLLFNNERLDVIALSLENRYGIQISFADSSLGAYRVTAGIETADSLSAVMDMLCLANKLTYAIDGQHIILRKQIH</sequence>
<name>A0A1T4SMQ2_9BACT</name>
<protein>
    <submittedName>
        <fullName evidence="4">Ferric-dicitrate binding protein FerR, regulates iron transport through sigma-19</fullName>
    </submittedName>
</protein>
<dbReference type="InterPro" id="IPR032508">
    <property type="entry name" value="FecR_C"/>
</dbReference>
<feature type="transmembrane region" description="Helical" evidence="1">
    <location>
        <begin position="79"/>
        <end position="98"/>
    </location>
</feature>
<evidence type="ECO:0000259" key="3">
    <source>
        <dbReference type="Pfam" id="PF16344"/>
    </source>
</evidence>
<dbReference type="Pfam" id="PF04773">
    <property type="entry name" value="FecR"/>
    <property type="match status" value="1"/>
</dbReference>
<feature type="domain" description="FecR protein" evidence="2">
    <location>
        <begin position="109"/>
        <end position="203"/>
    </location>
</feature>
<dbReference type="InterPro" id="IPR006860">
    <property type="entry name" value="FecR"/>
</dbReference>
<keyword evidence="1" id="KW-1133">Transmembrane helix</keyword>
<feature type="domain" description="Protein FecR C-terminal" evidence="3">
    <location>
        <begin position="253"/>
        <end position="322"/>
    </location>
</feature>
<proteinExistence type="predicted"/>
<evidence type="ECO:0000313" key="5">
    <source>
        <dbReference type="Proteomes" id="UP000190367"/>
    </source>
</evidence>
<dbReference type="EMBL" id="FUWZ01000003">
    <property type="protein sequence ID" value="SKA29426.1"/>
    <property type="molecule type" value="Genomic_DNA"/>
</dbReference>
<dbReference type="Pfam" id="PF16344">
    <property type="entry name" value="FecR_C"/>
    <property type="match status" value="1"/>
</dbReference>
<dbReference type="AlphaFoldDB" id="A0A1T4SMQ2"/>
<dbReference type="Proteomes" id="UP000190367">
    <property type="component" value="Unassembled WGS sequence"/>
</dbReference>
<reference evidence="5" key="1">
    <citation type="submission" date="2017-02" db="EMBL/GenBank/DDBJ databases">
        <authorList>
            <person name="Varghese N."/>
            <person name="Submissions S."/>
        </authorList>
    </citation>
    <scope>NUCLEOTIDE SEQUENCE [LARGE SCALE GENOMIC DNA]</scope>
    <source>
        <strain evidence="5">DSM 22224</strain>
    </source>
</reference>
<organism evidence="4 5">
    <name type="scientific">Chitinophaga eiseniae</name>
    <dbReference type="NCBI Taxonomy" id="634771"/>
    <lineage>
        <taxon>Bacteria</taxon>
        <taxon>Pseudomonadati</taxon>
        <taxon>Bacteroidota</taxon>
        <taxon>Chitinophagia</taxon>
        <taxon>Chitinophagales</taxon>
        <taxon>Chitinophagaceae</taxon>
        <taxon>Chitinophaga</taxon>
    </lineage>
</organism>
<keyword evidence="1" id="KW-0812">Transmembrane</keyword>
<gene>
    <name evidence="4" type="ORF">SAMN04488128_103117</name>
</gene>
<dbReference type="Gene3D" id="2.60.120.1440">
    <property type="match status" value="1"/>
</dbReference>
<dbReference type="PANTHER" id="PTHR30273">
    <property type="entry name" value="PERIPLASMIC SIGNAL SENSOR AND SIGMA FACTOR ACTIVATOR FECR-RELATED"/>
    <property type="match status" value="1"/>
</dbReference>
<dbReference type="PIRSF" id="PIRSF018266">
    <property type="entry name" value="FecR"/>
    <property type="match status" value="1"/>
</dbReference>
<keyword evidence="5" id="KW-1185">Reference proteome</keyword>
<evidence type="ECO:0000259" key="2">
    <source>
        <dbReference type="Pfam" id="PF04773"/>
    </source>
</evidence>
<dbReference type="STRING" id="634771.SAMN04488128_103117"/>
<evidence type="ECO:0000313" key="4">
    <source>
        <dbReference type="EMBL" id="SKA29426.1"/>
    </source>
</evidence>
<evidence type="ECO:0000256" key="1">
    <source>
        <dbReference type="SAM" id="Phobius"/>
    </source>
</evidence>
<dbReference type="Gene3D" id="3.55.50.30">
    <property type="match status" value="1"/>
</dbReference>
<keyword evidence="1" id="KW-0472">Membrane</keyword>
<dbReference type="GO" id="GO:0016989">
    <property type="term" value="F:sigma factor antagonist activity"/>
    <property type="evidence" value="ECO:0007669"/>
    <property type="project" value="TreeGrafter"/>
</dbReference>
<dbReference type="PANTHER" id="PTHR30273:SF2">
    <property type="entry name" value="PROTEIN FECR"/>
    <property type="match status" value="1"/>
</dbReference>
<accession>A0A1T4SMQ2</accession>